<dbReference type="GO" id="GO:0015833">
    <property type="term" value="P:peptide transport"/>
    <property type="evidence" value="ECO:0007669"/>
    <property type="project" value="TreeGrafter"/>
</dbReference>
<evidence type="ECO:0000313" key="7">
    <source>
        <dbReference type="Proteomes" id="UP000010880"/>
    </source>
</evidence>
<dbReference type="Pfam" id="PF00496">
    <property type="entry name" value="SBP_bac_5"/>
    <property type="match status" value="1"/>
</dbReference>
<dbReference type="Gene3D" id="3.90.76.10">
    <property type="entry name" value="Dipeptide-binding Protein, Domain 1"/>
    <property type="match status" value="1"/>
</dbReference>
<dbReference type="CDD" id="cd00995">
    <property type="entry name" value="PBP2_NikA_DppA_OppA_like"/>
    <property type="match status" value="1"/>
</dbReference>
<dbReference type="GO" id="GO:0042597">
    <property type="term" value="C:periplasmic space"/>
    <property type="evidence" value="ECO:0007669"/>
    <property type="project" value="UniProtKB-ARBA"/>
</dbReference>
<dbReference type="GO" id="GO:0030313">
    <property type="term" value="C:cell envelope"/>
    <property type="evidence" value="ECO:0007669"/>
    <property type="project" value="UniProtKB-SubCell"/>
</dbReference>
<dbReference type="Gene3D" id="3.40.190.10">
    <property type="entry name" value="Periplasmic binding protein-like II"/>
    <property type="match status" value="1"/>
</dbReference>
<keyword evidence="7" id="KW-1185">Reference proteome</keyword>
<dbReference type="PATRIC" id="fig|748449.3.peg.412"/>
<name>L0K7V5_HALHC</name>
<proteinExistence type="inferred from homology"/>
<evidence type="ECO:0000256" key="3">
    <source>
        <dbReference type="ARBA" id="ARBA00022448"/>
    </source>
</evidence>
<dbReference type="GO" id="GO:1904680">
    <property type="term" value="F:peptide transmembrane transporter activity"/>
    <property type="evidence" value="ECO:0007669"/>
    <property type="project" value="TreeGrafter"/>
</dbReference>
<dbReference type="InterPro" id="IPR030678">
    <property type="entry name" value="Peptide/Ni-bd"/>
</dbReference>
<dbReference type="EMBL" id="CP003359">
    <property type="protein sequence ID" value="AGB40434.1"/>
    <property type="molecule type" value="Genomic_DNA"/>
</dbReference>
<dbReference type="PANTHER" id="PTHR30290:SF9">
    <property type="entry name" value="OLIGOPEPTIDE-BINDING PROTEIN APPA"/>
    <property type="match status" value="1"/>
</dbReference>
<dbReference type="PIRSF" id="PIRSF002741">
    <property type="entry name" value="MppA"/>
    <property type="match status" value="1"/>
</dbReference>
<evidence type="ECO:0000313" key="6">
    <source>
        <dbReference type="EMBL" id="AGB40434.1"/>
    </source>
</evidence>
<dbReference type="RefSeq" id="WP_015326160.1">
    <property type="nucleotide sequence ID" value="NC_019978.1"/>
</dbReference>
<evidence type="ECO:0000256" key="1">
    <source>
        <dbReference type="ARBA" id="ARBA00004196"/>
    </source>
</evidence>
<dbReference type="HOGENOM" id="CLU_017028_7_0_9"/>
<evidence type="ECO:0000256" key="2">
    <source>
        <dbReference type="ARBA" id="ARBA00005695"/>
    </source>
</evidence>
<dbReference type="InterPro" id="IPR039424">
    <property type="entry name" value="SBP_5"/>
</dbReference>
<dbReference type="PANTHER" id="PTHR30290">
    <property type="entry name" value="PERIPLASMIC BINDING COMPONENT OF ABC TRANSPORTER"/>
    <property type="match status" value="1"/>
</dbReference>
<dbReference type="InterPro" id="IPR000914">
    <property type="entry name" value="SBP_5_dom"/>
</dbReference>
<evidence type="ECO:0000259" key="5">
    <source>
        <dbReference type="Pfam" id="PF00496"/>
    </source>
</evidence>
<sequence>MFKKSISLLLILFVVLFAAVGCGGNDVNKKEAKNGEQVKEKDQKITKKEKYGGTFKGRLASDPPTLDPAHATDTTSSRVIRNIFDGLVQYNKDLEIVPAIAKSWDVSKDGLTWTFNLRKDVTFHNGNKVTAEDVIYSFTRIVDPDTMSERAGLFEDVKGVEAYQNGKADKVSGFKKIDKYTVRIQLKRPFTPFLQVLAMENASIVSKEAVKKYGDQFSQHPVGTGPFKFTSWKHDSKVVLEKFEDYYVDGRPYLDKVEYKVIADNTTAFASYEQGSIYQMDSDIPSGQVERIMDPNGEFADDYSLVNRLGTYYLGFNTQKAPFDNPKVRKALNYAVNRQVIAQVLRHGTVKPAQGILPPGMPGYNPDLEGYTFNMKKAKKLLAEAGYPNGLPGTYELAYNTSKSHQKIAVAVQRNLKELGVDVKLVNTDWGTYINKVDKGDTQIFRLGWIADYPDPDNFLYVLFHSDNAGSGGNYSFYKNPAVDKLLEKARRMKPGKERLELYQKIEKKIMDDAPWIPVYYYSTHVLVKPFVHGYTFTPQTPLELTDVWLDPSHQ</sequence>
<dbReference type="Proteomes" id="UP000010880">
    <property type="component" value="Chromosome"/>
</dbReference>
<keyword evidence="3" id="KW-0813">Transport</keyword>
<reference evidence="7" key="1">
    <citation type="submission" date="2012-02" db="EMBL/GenBank/DDBJ databases">
        <title>The complete genome of Halobacteroides halobius DSM 5150.</title>
        <authorList>
            <person name="Lucas S."/>
            <person name="Copeland A."/>
            <person name="Lapidus A."/>
            <person name="Glavina del Rio T."/>
            <person name="Dalin E."/>
            <person name="Tice H."/>
            <person name="Bruce D."/>
            <person name="Goodwin L."/>
            <person name="Pitluck S."/>
            <person name="Peters L."/>
            <person name="Mikhailova N."/>
            <person name="Gu W."/>
            <person name="Kyrpides N."/>
            <person name="Mavromatis K."/>
            <person name="Ivanova N."/>
            <person name="Brettin T."/>
            <person name="Detter J.C."/>
            <person name="Han C."/>
            <person name="Larimer F."/>
            <person name="Land M."/>
            <person name="Hauser L."/>
            <person name="Markowitz V."/>
            <person name="Cheng J.-F."/>
            <person name="Hugenholtz P."/>
            <person name="Woyke T."/>
            <person name="Wu D."/>
            <person name="Tindall B."/>
            <person name="Pomrenke H."/>
            <person name="Brambilla E."/>
            <person name="Klenk H.-P."/>
            <person name="Eisen J.A."/>
        </authorList>
    </citation>
    <scope>NUCLEOTIDE SEQUENCE [LARGE SCALE GENOMIC DNA]</scope>
    <source>
        <strain evidence="7">ATCC 35273 / DSM 5150 / MD-1</strain>
    </source>
</reference>
<feature type="domain" description="Solute-binding protein family 5" evidence="5">
    <location>
        <begin position="95"/>
        <end position="470"/>
    </location>
</feature>
<dbReference type="SUPFAM" id="SSF53850">
    <property type="entry name" value="Periplasmic binding protein-like II"/>
    <property type="match status" value="1"/>
</dbReference>
<accession>L0K7V5</accession>
<keyword evidence="4" id="KW-0732">Signal</keyword>
<comment type="similarity">
    <text evidence="2">Belongs to the bacterial solute-binding protein 5 family.</text>
</comment>
<evidence type="ECO:0000256" key="4">
    <source>
        <dbReference type="ARBA" id="ARBA00022729"/>
    </source>
</evidence>
<dbReference type="Gene3D" id="3.10.105.10">
    <property type="entry name" value="Dipeptide-binding Protein, Domain 3"/>
    <property type="match status" value="1"/>
</dbReference>
<dbReference type="KEGG" id="hhl:Halha_0441"/>
<organism evidence="6 7">
    <name type="scientific">Halobacteroides halobius (strain ATCC 35273 / DSM 5150 / MD-1)</name>
    <dbReference type="NCBI Taxonomy" id="748449"/>
    <lineage>
        <taxon>Bacteria</taxon>
        <taxon>Bacillati</taxon>
        <taxon>Bacillota</taxon>
        <taxon>Clostridia</taxon>
        <taxon>Halanaerobiales</taxon>
        <taxon>Halobacteroidaceae</taxon>
        <taxon>Halobacteroides</taxon>
    </lineage>
</organism>
<dbReference type="FunFam" id="3.90.76.10:FF:000001">
    <property type="entry name" value="Oligopeptide ABC transporter substrate-binding protein"/>
    <property type="match status" value="1"/>
</dbReference>
<protein>
    <submittedName>
        <fullName evidence="6">ABC-type dipeptide transport system, periplasmic component</fullName>
    </submittedName>
</protein>
<dbReference type="GO" id="GO:0043190">
    <property type="term" value="C:ATP-binding cassette (ABC) transporter complex"/>
    <property type="evidence" value="ECO:0007669"/>
    <property type="project" value="InterPro"/>
</dbReference>
<comment type="subcellular location">
    <subcellularLocation>
        <location evidence="1">Cell envelope</location>
    </subcellularLocation>
</comment>
<gene>
    <name evidence="6" type="ordered locus">Halha_0441</name>
</gene>
<dbReference type="eggNOG" id="COG4166">
    <property type="taxonomic scope" value="Bacteria"/>
</dbReference>
<dbReference type="OrthoDB" id="239741at2"/>
<dbReference type="AlphaFoldDB" id="L0K7V5"/>
<dbReference type="PROSITE" id="PS51257">
    <property type="entry name" value="PROKAR_LIPOPROTEIN"/>
    <property type="match status" value="1"/>
</dbReference>
<dbReference type="STRING" id="748449.Halha_0441"/>